<evidence type="ECO:0000256" key="1">
    <source>
        <dbReference type="ARBA" id="ARBA00022527"/>
    </source>
</evidence>
<dbReference type="PANTHER" id="PTHR24055">
    <property type="entry name" value="MITOGEN-ACTIVATED PROTEIN KINASE"/>
    <property type="match status" value="1"/>
</dbReference>
<reference evidence="6 7" key="1">
    <citation type="journal article" date="2018" name="New Phytol.">
        <title>Phylogenomics of Endogonaceae and evolution of mycorrhizas within Mucoromycota.</title>
        <authorList>
            <person name="Chang Y."/>
            <person name="Desiro A."/>
            <person name="Na H."/>
            <person name="Sandor L."/>
            <person name="Lipzen A."/>
            <person name="Clum A."/>
            <person name="Barry K."/>
            <person name="Grigoriev I.V."/>
            <person name="Martin F.M."/>
            <person name="Stajich J.E."/>
            <person name="Smith M.E."/>
            <person name="Bonito G."/>
            <person name="Spatafora J.W."/>
        </authorList>
    </citation>
    <scope>NUCLEOTIDE SEQUENCE [LARGE SCALE GENOMIC DNA]</scope>
    <source>
        <strain evidence="6 7">AD002</strain>
    </source>
</reference>
<dbReference type="SUPFAM" id="SSF56112">
    <property type="entry name" value="Protein kinase-like (PK-like)"/>
    <property type="match status" value="1"/>
</dbReference>
<keyword evidence="1" id="KW-0723">Serine/threonine-protein kinase</keyword>
<gene>
    <name evidence="6" type="ORF">BC938DRAFT_475147</name>
</gene>
<keyword evidence="2" id="KW-0547">Nucleotide-binding</keyword>
<evidence type="ECO:0000256" key="2">
    <source>
        <dbReference type="ARBA" id="ARBA00022741"/>
    </source>
</evidence>
<proteinExistence type="predicted"/>
<evidence type="ECO:0000313" key="7">
    <source>
        <dbReference type="Proteomes" id="UP000274822"/>
    </source>
</evidence>
<keyword evidence="1" id="KW-0418">Kinase</keyword>
<dbReference type="GO" id="GO:0004674">
    <property type="term" value="F:protein serine/threonine kinase activity"/>
    <property type="evidence" value="ECO:0007669"/>
    <property type="project" value="UniProtKB-KW"/>
</dbReference>
<protein>
    <recommendedName>
        <fullName evidence="5">Protein kinase domain-containing protein</fullName>
    </recommendedName>
</protein>
<feature type="compositionally biased region" description="Basic and acidic residues" evidence="4">
    <location>
        <begin position="257"/>
        <end position="282"/>
    </location>
</feature>
<dbReference type="Pfam" id="PF00069">
    <property type="entry name" value="Pkinase"/>
    <property type="match status" value="1"/>
</dbReference>
<dbReference type="InterPro" id="IPR011009">
    <property type="entry name" value="Kinase-like_dom_sf"/>
</dbReference>
<feature type="domain" description="Protein kinase" evidence="5">
    <location>
        <begin position="1"/>
        <end position="110"/>
    </location>
</feature>
<dbReference type="InterPro" id="IPR000719">
    <property type="entry name" value="Prot_kinase_dom"/>
</dbReference>
<dbReference type="InterPro" id="IPR050117">
    <property type="entry name" value="MAPK"/>
</dbReference>
<dbReference type="Gene3D" id="1.10.510.10">
    <property type="entry name" value="Transferase(Phosphotransferase) domain 1"/>
    <property type="match status" value="1"/>
</dbReference>
<accession>A0A433QRW1</accession>
<keyword evidence="3" id="KW-0067">ATP-binding</keyword>
<feature type="compositionally biased region" description="Low complexity" evidence="4">
    <location>
        <begin position="317"/>
        <end position="335"/>
    </location>
</feature>
<feature type="region of interest" description="Disordered" evidence="4">
    <location>
        <begin position="195"/>
        <end position="423"/>
    </location>
</feature>
<evidence type="ECO:0000256" key="4">
    <source>
        <dbReference type="SAM" id="MobiDB-lite"/>
    </source>
</evidence>
<dbReference type="EMBL" id="RBNJ01001992">
    <property type="protein sequence ID" value="RUS32532.1"/>
    <property type="molecule type" value="Genomic_DNA"/>
</dbReference>
<dbReference type="AlphaFoldDB" id="A0A433QRW1"/>
<dbReference type="GO" id="GO:0005524">
    <property type="term" value="F:ATP binding"/>
    <property type="evidence" value="ECO:0007669"/>
    <property type="project" value="UniProtKB-KW"/>
</dbReference>
<evidence type="ECO:0000313" key="6">
    <source>
        <dbReference type="EMBL" id="RUS32532.1"/>
    </source>
</evidence>
<feature type="region of interest" description="Disordered" evidence="4">
    <location>
        <begin position="133"/>
        <end position="161"/>
    </location>
</feature>
<feature type="compositionally biased region" description="Basic and acidic residues" evidence="4">
    <location>
        <begin position="336"/>
        <end position="402"/>
    </location>
</feature>
<keyword evidence="1" id="KW-0808">Transferase</keyword>
<sequence length="423" mass="48403">MLLRFLSCFSHSCIMLELFTRKPVFPGNDEITQLELIYRIMGTPTPETWPAVVDLPWYELVRPKEKFENRFRETYAENLSPGALELLEALLSLDPAKRPSASQALQFDYFTKEDPEACSPERLPKIKGDWHEYETKQRKRKNHPGPVNGFTQPILPLPADPSTALVQQSEPLTVPQSQQQPLQLPHVVPQPVPAAPSVSIVPPRHEGGRPVISMPSSPVEQTMQPPASKRMRIEEPANPTPPEEVKRDTISLSDHSSATERAPHRNDKESRSVYRDGKDFDTSYRSSNRSRGHRENHQSSASAYSTSSRHDRHADYHSTSSASSHHHVSSSSSRRNSQDRNRDRDRDRDRDRRDRDRDRDRERDSRDRRDRRDSRERSSSSRRGSQDRRGTPERKPSFDKGSPRMVSATSGSSRRNSQDAHVS</sequence>
<comment type="caution">
    <text evidence="6">The sequence shown here is derived from an EMBL/GenBank/DDBJ whole genome shotgun (WGS) entry which is preliminary data.</text>
</comment>
<name>A0A433QRW1_9FUNG</name>
<feature type="compositionally biased region" description="Polar residues" evidence="4">
    <location>
        <begin position="214"/>
        <end position="225"/>
    </location>
</feature>
<dbReference type="PROSITE" id="PS50011">
    <property type="entry name" value="PROTEIN_KINASE_DOM"/>
    <property type="match status" value="1"/>
</dbReference>
<evidence type="ECO:0000256" key="3">
    <source>
        <dbReference type="ARBA" id="ARBA00022840"/>
    </source>
</evidence>
<organism evidence="6 7">
    <name type="scientific">Jimgerdemannia flammicorona</name>
    <dbReference type="NCBI Taxonomy" id="994334"/>
    <lineage>
        <taxon>Eukaryota</taxon>
        <taxon>Fungi</taxon>
        <taxon>Fungi incertae sedis</taxon>
        <taxon>Mucoromycota</taxon>
        <taxon>Mucoromycotina</taxon>
        <taxon>Endogonomycetes</taxon>
        <taxon>Endogonales</taxon>
        <taxon>Endogonaceae</taxon>
        <taxon>Jimgerdemannia</taxon>
    </lineage>
</organism>
<evidence type="ECO:0000259" key="5">
    <source>
        <dbReference type="PROSITE" id="PS50011"/>
    </source>
</evidence>
<dbReference type="Proteomes" id="UP000274822">
    <property type="component" value="Unassembled WGS sequence"/>
</dbReference>
<keyword evidence="7" id="KW-1185">Reference proteome</keyword>